<sequence>MSDPGPSATTSEPQPCEVCYLEKDAQYKCPNCKIAYCSVKCYRGAKHRQCSEHFYKSRLDDHLNEGSEAPGIETFDERMKKYLAGDGEDVKGLDPEEADGELVDSDDEGEDEYLKKVLQDVADEYDVSEDELDRRLLKFNLGGDADALLESLTEEGAKLSLDWHNRSHDDEAESDSHASEKCFGLLGFAAVVAKGLETGRLRFWRSVEAPSRYLGDHFYPPAQLTSRLPSSKKQQSILRPYVHENHQQAHFLNCEYFGA</sequence>
<dbReference type="PROSITE" id="PS51083">
    <property type="entry name" value="ZF_HIT"/>
    <property type="match status" value="1"/>
</dbReference>
<keyword evidence="1" id="KW-0862">Zinc</keyword>
<evidence type="ECO:0000259" key="3">
    <source>
        <dbReference type="PROSITE" id="PS51083"/>
    </source>
</evidence>
<evidence type="ECO:0000313" key="4">
    <source>
        <dbReference type="EMBL" id="CAJ0569206.1"/>
    </source>
</evidence>
<dbReference type="AlphaFoldDB" id="A0AA36CJ42"/>
<dbReference type="Gene3D" id="3.30.60.190">
    <property type="match status" value="1"/>
</dbReference>
<feature type="domain" description="HIT-type" evidence="3">
    <location>
        <begin position="16"/>
        <end position="50"/>
    </location>
</feature>
<evidence type="ECO:0000256" key="1">
    <source>
        <dbReference type="PROSITE-ProRule" id="PRU00453"/>
    </source>
</evidence>
<dbReference type="Pfam" id="PF04438">
    <property type="entry name" value="zf-HIT"/>
    <property type="match status" value="1"/>
</dbReference>
<dbReference type="GO" id="GO:0008270">
    <property type="term" value="F:zinc ion binding"/>
    <property type="evidence" value="ECO:0007669"/>
    <property type="project" value="UniProtKB-UniRule"/>
</dbReference>
<dbReference type="PANTHER" id="PTHR15555">
    <property type="entry name" value="ZINC FINGER HIT DOMAIN CONTAINING PROTEIN 2 PROTEIN FON -RELATED"/>
    <property type="match status" value="1"/>
</dbReference>
<dbReference type="InterPro" id="IPR007529">
    <property type="entry name" value="Znf_HIT"/>
</dbReference>
<accession>A0AA36CJ42</accession>
<dbReference type="PANTHER" id="PTHR15555:SF0">
    <property type="entry name" value="ZINC FINGER HIT DOMAIN-CONTAINING PROTEIN 2"/>
    <property type="match status" value="1"/>
</dbReference>
<keyword evidence="5" id="KW-1185">Reference proteome</keyword>
<dbReference type="CDD" id="cd23024">
    <property type="entry name" value="zf-HIT_ZNHIT2-3"/>
    <property type="match status" value="1"/>
</dbReference>
<dbReference type="EMBL" id="CATQJA010001974">
    <property type="protein sequence ID" value="CAJ0569206.1"/>
    <property type="molecule type" value="Genomic_DNA"/>
</dbReference>
<evidence type="ECO:0000313" key="5">
    <source>
        <dbReference type="Proteomes" id="UP001177023"/>
    </source>
</evidence>
<proteinExistence type="predicted"/>
<gene>
    <name evidence="4" type="ORF">MSPICULIGERA_LOCUS7695</name>
</gene>
<dbReference type="SUPFAM" id="SSF144232">
    <property type="entry name" value="HIT/MYND zinc finger-like"/>
    <property type="match status" value="1"/>
</dbReference>
<feature type="region of interest" description="Disordered" evidence="2">
    <location>
        <begin position="87"/>
        <end position="109"/>
    </location>
</feature>
<keyword evidence="1" id="KW-0479">Metal-binding</keyword>
<reference evidence="4" key="1">
    <citation type="submission" date="2023-06" db="EMBL/GenBank/DDBJ databases">
        <authorList>
            <person name="Delattre M."/>
        </authorList>
    </citation>
    <scope>NUCLEOTIDE SEQUENCE</scope>
    <source>
        <strain evidence="4">AF72</strain>
    </source>
</reference>
<protein>
    <recommendedName>
        <fullName evidence="3">HIT-type domain-containing protein</fullName>
    </recommendedName>
</protein>
<dbReference type="Proteomes" id="UP001177023">
    <property type="component" value="Unassembled WGS sequence"/>
</dbReference>
<feature type="non-terminal residue" evidence="4">
    <location>
        <position position="1"/>
    </location>
</feature>
<name>A0AA36CJ42_9BILA</name>
<dbReference type="InterPro" id="IPR039646">
    <property type="entry name" value="ZNHIT2"/>
</dbReference>
<keyword evidence="1" id="KW-0863">Zinc-finger</keyword>
<organism evidence="4 5">
    <name type="scientific">Mesorhabditis spiculigera</name>
    <dbReference type="NCBI Taxonomy" id="96644"/>
    <lineage>
        <taxon>Eukaryota</taxon>
        <taxon>Metazoa</taxon>
        <taxon>Ecdysozoa</taxon>
        <taxon>Nematoda</taxon>
        <taxon>Chromadorea</taxon>
        <taxon>Rhabditida</taxon>
        <taxon>Rhabditina</taxon>
        <taxon>Rhabditomorpha</taxon>
        <taxon>Rhabditoidea</taxon>
        <taxon>Rhabditidae</taxon>
        <taxon>Mesorhabditinae</taxon>
        <taxon>Mesorhabditis</taxon>
    </lineage>
</organism>
<feature type="compositionally biased region" description="Acidic residues" evidence="2">
    <location>
        <begin position="95"/>
        <end position="109"/>
    </location>
</feature>
<comment type="caution">
    <text evidence="4">The sequence shown here is derived from an EMBL/GenBank/DDBJ whole genome shotgun (WGS) entry which is preliminary data.</text>
</comment>
<evidence type="ECO:0000256" key="2">
    <source>
        <dbReference type="SAM" id="MobiDB-lite"/>
    </source>
</evidence>